<sequence length="38" mass="4503">MESTKLILAYIVQIVRFNPNICGTNWTKYFLQIVELKD</sequence>
<dbReference type="AlphaFoldDB" id="A0A381T848"/>
<reference evidence="1" key="1">
    <citation type="submission" date="2018-05" db="EMBL/GenBank/DDBJ databases">
        <authorList>
            <person name="Lanie J.A."/>
            <person name="Ng W.-L."/>
            <person name="Kazmierczak K.M."/>
            <person name="Andrzejewski T.M."/>
            <person name="Davidsen T.M."/>
            <person name="Wayne K.J."/>
            <person name="Tettelin H."/>
            <person name="Glass J.I."/>
            <person name="Rusch D."/>
            <person name="Podicherti R."/>
            <person name="Tsui H.-C.T."/>
            <person name="Winkler M.E."/>
        </authorList>
    </citation>
    <scope>NUCLEOTIDE SEQUENCE</scope>
</reference>
<protein>
    <submittedName>
        <fullName evidence="1">Uncharacterized protein</fullName>
    </submittedName>
</protein>
<proteinExistence type="predicted"/>
<accession>A0A381T848</accession>
<name>A0A381T848_9ZZZZ</name>
<evidence type="ECO:0000313" key="1">
    <source>
        <dbReference type="EMBL" id="SVA12342.1"/>
    </source>
</evidence>
<gene>
    <name evidence="1" type="ORF">METZ01_LOCUS65196</name>
</gene>
<organism evidence="1">
    <name type="scientific">marine metagenome</name>
    <dbReference type="NCBI Taxonomy" id="408172"/>
    <lineage>
        <taxon>unclassified sequences</taxon>
        <taxon>metagenomes</taxon>
        <taxon>ecological metagenomes</taxon>
    </lineage>
</organism>
<dbReference type="EMBL" id="UINC01004172">
    <property type="protein sequence ID" value="SVA12342.1"/>
    <property type="molecule type" value="Genomic_DNA"/>
</dbReference>